<dbReference type="NCBIfam" id="NF038110">
    <property type="entry name" value="Lys_methyl_FliB"/>
    <property type="match status" value="1"/>
</dbReference>
<dbReference type="RefSeq" id="WP_317329145.1">
    <property type="nucleotide sequence ID" value="NZ_JAWJZA010000052.1"/>
</dbReference>
<keyword evidence="1" id="KW-0489">Methyltransferase</keyword>
<keyword evidence="1" id="KW-0969">Cilium</keyword>
<reference evidence="1 2" key="1">
    <citation type="submission" date="2023-10" db="EMBL/GenBank/DDBJ databases">
        <title>Veillonella sp. nov., isolated from a pig farm feces dump.</title>
        <authorList>
            <person name="Chang Y.-H."/>
        </authorList>
    </citation>
    <scope>NUCLEOTIDE SEQUENCE [LARGE SCALE GENOMIC DNA]</scope>
    <source>
        <strain evidence="1 2">YH-vei2233</strain>
    </source>
</reference>
<comment type="caution">
    <text evidence="1">The sequence shown here is derived from an EMBL/GenBank/DDBJ whole genome shotgun (WGS) entry which is preliminary data.</text>
</comment>
<name>A0ABU3Z5S3_9FIRM</name>
<protein>
    <submittedName>
        <fullName evidence="1">Flagellin lysine-N-methylase</fullName>
        <ecNumber evidence="1">2.1.1.-</ecNumber>
    </submittedName>
</protein>
<dbReference type="GO" id="GO:0008168">
    <property type="term" value="F:methyltransferase activity"/>
    <property type="evidence" value="ECO:0007669"/>
    <property type="project" value="UniProtKB-KW"/>
</dbReference>
<dbReference type="Proteomes" id="UP001272515">
    <property type="component" value="Unassembled WGS sequence"/>
</dbReference>
<keyword evidence="1" id="KW-0966">Cell projection</keyword>
<proteinExistence type="predicted"/>
<organism evidence="1 2">
    <name type="scientific">Veillonella absiana</name>
    <dbReference type="NCBI Taxonomy" id="3079305"/>
    <lineage>
        <taxon>Bacteria</taxon>
        <taxon>Bacillati</taxon>
        <taxon>Bacillota</taxon>
        <taxon>Negativicutes</taxon>
        <taxon>Veillonellales</taxon>
        <taxon>Veillonellaceae</taxon>
        <taxon>Veillonella</taxon>
    </lineage>
</organism>
<keyword evidence="2" id="KW-1185">Reference proteome</keyword>
<sequence>MISIYPKFYDAFKCKGADCKNTCCQKWEIDIDADSVARYESMPGPLGDDVRAAMTVTDGVHHFKFNKDGKCPLLQDGLCRIVLDHGEDGLCNICHMHPRFFKYIGELELCGVGLSCEESCELLMGIAFDEQVTGEDSDMNTYANHEMHRSQNQNLEFIIPGIEEIYHIEDIIAEIGIELPTEDFQFEPIPSAEDYSMLFDIMSGLEALSPKWSEQLHELTQNPKMAAVKTAIYWEHCNQSMFNRLYQYILYRQLDQVTEHYPDSVVAYARDSTEFILICSAVFGEPLIQTALWSEQIEYDEDNVELLFNTYDEI</sequence>
<gene>
    <name evidence="1" type="primary">fliB</name>
    <name evidence="1" type="ORF">RVY80_00105</name>
</gene>
<evidence type="ECO:0000313" key="2">
    <source>
        <dbReference type="Proteomes" id="UP001272515"/>
    </source>
</evidence>
<keyword evidence="1" id="KW-0808">Transferase</keyword>
<evidence type="ECO:0000313" key="1">
    <source>
        <dbReference type="EMBL" id="MDV5087264.1"/>
    </source>
</evidence>
<keyword evidence="1" id="KW-0282">Flagellum</keyword>
<accession>A0ABU3Z5S3</accession>
<dbReference type="EC" id="2.1.1.-" evidence="1"/>
<dbReference type="EMBL" id="JAWJZB010000001">
    <property type="protein sequence ID" value="MDV5087264.1"/>
    <property type="molecule type" value="Genomic_DNA"/>
</dbReference>
<dbReference type="GO" id="GO:0032259">
    <property type="term" value="P:methylation"/>
    <property type="evidence" value="ECO:0007669"/>
    <property type="project" value="UniProtKB-KW"/>
</dbReference>